<protein>
    <submittedName>
        <fullName evidence="1">Uncharacterized protein</fullName>
    </submittedName>
</protein>
<dbReference type="AlphaFoldDB" id="A0AAD7H1N3"/>
<reference evidence="1" key="1">
    <citation type="submission" date="2023-03" db="EMBL/GenBank/DDBJ databases">
        <title>Massive genome expansion in bonnet fungi (Mycena s.s.) driven by repeated elements and novel gene families across ecological guilds.</title>
        <authorList>
            <consortium name="Lawrence Berkeley National Laboratory"/>
            <person name="Harder C.B."/>
            <person name="Miyauchi S."/>
            <person name="Viragh M."/>
            <person name="Kuo A."/>
            <person name="Thoen E."/>
            <person name="Andreopoulos B."/>
            <person name="Lu D."/>
            <person name="Skrede I."/>
            <person name="Drula E."/>
            <person name="Henrissat B."/>
            <person name="Morin E."/>
            <person name="Kohler A."/>
            <person name="Barry K."/>
            <person name="LaButti K."/>
            <person name="Morin E."/>
            <person name="Salamov A."/>
            <person name="Lipzen A."/>
            <person name="Mereny Z."/>
            <person name="Hegedus B."/>
            <person name="Baldrian P."/>
            <person name="Stursova M."/>
            <person name="Weitz H."/>
            <person name="Taylor A."/>
            <person name="Grigoriev I.V."/>
            <person name="Nagy L.G."/>
            <person name="Martin F."/>
            <person name="Kauserud H."/>
        </authorList>
    </citation>
    <scope>NUCLEOTIDE SEQUENCE</scope>
    <source>
        <strain evidence="1">CBHHK067</strain>
    </source>
</reference>
<name>A0AAD7H1N3_MYCRO</name>
<gene>
    <name evidence="1" type="ORF">B0H17DRAFT_1190854</name>
</gene>
<dbReference type="EMBL" id="JARKIE010000002">
    <property type="protein sequence ID" value="KAJ7709672.1"/>
    <property type="molecule type" value="Genomic_DNA"/>
</dbReference>
<evidence type="ECO:0000313" key="1">
    <source>
        <dbReference type="EMBL" id="KAJ7709672.1"/>
    </source>
</evidence>
<keyword evidence="2" id="KW-1185">Reference proteome</keyword>
<evidence type="ECO:0000313" key="2">
    <source>
        <dbReference type="Proteomes" id="UP001221757"/>
    </source>
</evidence>
<comment type="caution">
    <text evidence="1">The sequence shown here is derived from an EMBL/GenBank/DDBJ whole genome shotgun (WGS) entry which is preliminary data.</text>
</comment>
<dbReference type="Proteomes" id="UP001221757">
    <property type="component" value="Unassembled WGS sequence"/>
</dbReference>
<accession>A0AAD7H1N3</accession>
<sequence>MLGVHGGGKAESVCNKTKMKAENARLRKEMEQLKINLGVAHALLSTAKAEQAKATTMLKNVEGEISMFIERERWMERKAKDQSVEIDELIQLKSRYYNDCIVMQRELDDTCRELAIAQHELEEPARKRFKPDRVPRNDQQ</sequence>
<proteinExistence type="predicted"/>
<organism evidence="1 2">
    <name type="scientific">Mycena rosella</name>
    <name type="common">Pink bonnet</name>
    <name type="synonym">Agaricus rosellus</name>
    <dbReference type="NCBI Taxonomy" id="1033263"/>
    <lineage>
        <taxon>Eukaryota</taxon>
        <taxon>Fungi</taxon>
        <taxon>Dikarya</taxon>
        <taxon>Basidiomycota</taxon>
        <taxon>Agaricomycotina</taxon>
        <taxon>Agaricomycetes</taxon>
        <taxon>Agaricomycetidae</taxon>
        <taxon>Agaricales</taxon>
        <taxon>Marasmiineae</taxon>
        <taxon>Mycenaceae</taxon>
        <taxon>Mycena</taxon>
    </lineage>
</organism>